<protein>
    <submittedName>
        <fullName evidence="1">Uncharacterized protein</fullName>
    </submittedName>
</protein>
<sequence length="77" mass="8687">MARHEGTSNLFQQSKNSSSKLLLIHNNPKLGIIVTADAFNHKIVVVISLRFPGGQEKPVFQTLNPDERKYSRVGKER</sequence>
<evidence type="ECO:0000313" key="1">
    <source>
        <dbReference type="EMBL" id="VDP58385.1"/>
    </source>
</evidence>
<gene>
    <name evidence="1" type="ORF">SMTD_LOCUS11511</name>
</gene>
<organism evidence="1 2">
    <name type="scientific">Schistosoma mattheei</name>
    <dbReference type="NCBI Taxonomy" id="31246"/>
    <lineage>
        <taxon>Eukaryota</taxon>
        <taxon>Metazoa</taxon>
        <taxon>Spiralia</taxon>
        <taxon>Lophotrochozoa</taxon>
        <taxon>Platyhelminthes</taxon>
        <taxon>Trematoda</taxon>
        <taxon>Digenea</taxon>
        <taxon>Strigeidida</taxon>
        <taxon>Schistosomatoidea</taxon>
        <taxon>Schistosomatidae</taxon>
        <taxon>Schistosoma</taxon>
    </lineage>
</organism>
<reference evidence="1 2" key="1">
    <citation type="submission" date="2018-11" db="EMBL/GenBank/DDBJ databases">
        <authorList>
            <consortium name="Pathogen Informatics"/>
        </authorList>
    </citation>
    <scope>NUCLEOTIDE SEQUENCE [LARGE SCALE GENOMIC DNA]</scope>
    <source>
        <strain>Denwood</strain>
        <strain evidence="2">Zambia</strain>
    </source>
</reference>
<proteinExistence type="predicted"/>
<evidence type="ECO:0000313" key="2">
    <source>
        <dbReference type="Proteomes" id="UP000269396"/>
    </source>
</evidence>
<accession>A0A183PAX3</accession>
<name>A0A183PAX3_9TREM</name>
<dbReference type="Proteomes" id="UP000269396">
    <property type="component" value="Unassembled WGS sequence"/>
</dbReference>
<dbReference type="AlphaFoldDB" id="A0A183PAX3"/>
<dbReference type="EMBL" id="UZAL01031535">
    <property type="protein sequence ID" value="VDP58385.1"/>
    <property type="molecule type" value="Genomic_DNA"/>
</dbReference>
<keyword evidence="2" id="KW-1185">Reference proteome</keyword>